<keyword evidence="5" id="KW-1185">Reference proteome</keyword>
<dbReference type="KEGG" id="ccal:108629339"/>
<evidence type="ECO:0000313" key="6">
    <source>
        <dbReference type="RefSeq" id="XP_026673133.1"/>
    </source>
</evidence>
<dbReference type="SUPFAM" id="SSF54373">
    <property type="entry name" value="FAD-linked reductases, C-terminal domain"/>
    <property type="match status" value="3"/>
</dbReference>
<name>A0AAJ7WE68_9HYME</name>
<dbReference type="Pfam" id="PF05199">
    <property type="entry name" value="GMC_oxred_C"/>
    <property type="match status" value="3"/>
</dbReference>
<accession>A0AAJ7WE68</accession>
<gene>
    <name evidence="6" type="primary">LOC108629339</name>
</gene>
<evidence type="ECO:0000256" key="1">
    <source>
        <dbReference type="ARBA" id="ARBA00010790"/>
    </source>
</evidence>
<dbReference type="GO" id="GO:0050660">
    <property type="term" value="F:flavin adenine dinucleotide binding"/>
    <property type="evidence" value="ECO:0007669"/>
    <property type="project" value="InterPro"/>
</dbReference>
<feature type="domain" description="Glucose-methanol-choline oxidoreductase N-terminal" evidence="3">
    <location>
        <begin position="135"/>
        <end position="158"/>
    </location>
</feature>
<dbReference type="InterPro" id="IPR036188">
    <property type="entry name" value="FAD/NAD-bd_sf"/>
</dbReference>
<evidence type="ECO:0000259" key="3">
    <source>
        <dbReference type="PROSITE" id="PS00623"/>
    </source>
</evidence>
<dbReference type="Pfam" id="PF00732">
    <property type="entry name" value="GMC_oxred_N"/>
    <property type="match status" value="2"/>
</dbReference>
<evidence type="ECO:0000259" key="4">
    <source>
        <dbReference type="PROSITE" id="PS00624"/>
    </source>
</evidence>
<feature type="domain" description="Glucose-methanol-choline oxidoreductase N-terminal" evidence="3">
    <location>
        <begin position="883"/>
        <end position="906"/>
    </location>
</feature>
<dbReference type="PANTHER" id="PTHR11552:SF186">
    <property type="entry name" value="GLUCOSE-METHANOL-CHOLINE OXIDOREDUCTASE N-TERMINAL DOMAIN-CONTAINING PROTEIN"/>
    <property type="match status" value="1"/>
</dbReference>
<dbReference type="SUPFAM" id="SSF51905">
    <property type="entry name" value="FAD/NAD(P)-binding domain"/>
    <property type="match status" value="4"/>
</dbReference>
<dbReference type="Gene3D" id="3.50.50.60">
    <property type="entry name" value="FAD/NAD(P)-binding domain"/>
    <property type="match status" value="4"/>
</dbReference>
<feature type="domain" description="Glucose-methanol-choline oxidoreductase N-terminal" evidence="4">
    <location>
        <begin position="1061"/>
        <end position="1075"/>
    </location>
</feature>
<dbReference type="PROSITE" id="PS00623">
    <property type="entry name" value="GMC_OXRED_1"/>
    <property type="match status" value="2"/>
</dbReference>
<dbReference type="InterPro" id="IPR007867">
    <property type="entry name" value="GMC_OxRtase_C"/>
</dbReference>
<dbReference type="InterPro" id="IPR012132">
    <property type="entry name" value="GMC_OxRdtase"/>
</dbReference>
<evidence type="ECO:0000313" key="5">
    <source>
        <dbReference type="Proteomes" id="UP000694925"/>
    </source>
</evidence>
<feature type="domain" description="Glucose-methanol-choline oxidoreductase N-terminal" evidence="4">
    <location>
        <begin position="313"/>
        <end position="327"/>
    </location>
</feature>
<dbReference type="PROSITE" id="PS00624">
    <property type="entry name" value="GMC_OXRED_2"/>
    <property type="match status" value="3"/>
</dbReference>
<dbReference type="Proteomes" id="UP000694925">
    <property type="component" value="Unplaced"/>
</dbReference>
<keyword evidence="2" id="KW-0274">FAD</keyword>
<dbReference type="PANTHER" id="PTHR11552">
    <property type="entry name" value="GLUCOSE-METHANOL-CHOLINE GMC OXIDOREDUCTASE"/>
    <property type="match status" value="1"/>
</dbReference>
<dbReference type="GeneID" id="108629339"/>
<organism evidence="5 6">
    <name type="scientific">Ceratina calcarata</name>
    <dbReference type="NCBI Taxonomy" id="156304"/>
    <lineage>
        <taxon>Eukaryota</taxon>
        <taxon>Metazoa</taxon>
        <taxon>Ecdysozoa</taxon>
        <taxon>Arthropoda</taxon>
        <taxon>Hexapoda</taxon>
        <taxon>Insecta</taxon>
        <taxon>Pterygota</taxon>
        <taxon>Neoptera</taxon>
        <taxon>Endopterygota</taxon>
        <taxon>Hymenoptera</taxon>
        <taxon>Apocrita</taxon>
        <taxon>Aculeata</taxon>
        <taxon>Apoidea</taxon>
        <taxon>Anthophila</taxon>
        <taxon>Apidae</taxon>
        <taxon>Ceratina</taxon>
        <taxon>Zadontomerus</taxon>
    </lineage>
</organism>
<dbReference type="RefSeq" id="XP_026673133.1">
    <property type="nucleotide sequence ID" value="XM_026817332.1"/>
</dbReference>
<reference evidence="6" key="1">
    <citation type="submission" date="2025-08" db="UniProtKB">
        <authorList>
            <consortium name="RefSeq"/>
        </authorList>
    </citation>
    <scope>IDENTIFICATION</scope>
    <source>
        <tissue evidence="6">Whole body</tissue>
    </source>
</reference>
<dbReference type="InterPro" id="IPR000172">
    <property type="entry name" value="GMC_OxRdtase_N"/>
</dbReference>
<dbReference type="Gene3D" id="3.30.560.10">
    <property type="entry name" value="Glucose Oxidase, domain 3"/>
    <property type="match status" value="3"/>
</dbReference>
<protein>
    <submittedName>
        <fullName evidence="6">Uncharacterized protein LOC108629339</fullName>
    </submittedName>
</protein>
<proteinExistence type="inferred from homology"/>
<dbReference type="GO" id="GO:0016614">
    <property type="term" value="F:oxidoreductase activity, acting on CH-OH group of donors"/>
    <property type="evidence" value="ECO:0007669"/>
    <property type="project" value="InterPro"/>
</dbReference>
<sequence length="1603" mass="178336">MSNVIQCLATQIADSLQTRNWILIFLQTLIILYRPDIADIENRVRPTPPPSLQSNYDFIIVGGGSAGSVLASRLSENEKWSVLLLEAGPNEPYGTDIPVAYSRVIQTSLVWNYESYPSDNYCTRQNDRRCSWISGRTLGGSSTINGMIYMRGNRQNYDSWEEAGNPGWSYENVLPYFKKSEDMRIREYQRSPYHSVGGYLTVENFRYRSPGSDYFMQAAIEMGYDLVDVNGANQTGFSLTPATLRDGLRCSTAKAFLRPAWRRRNLHISTDSFVEKILVHGDGDEKTAYGVQFRFQSTRYTVTANHEVILSTGTVRSPQILMLSGIGPRDQLEELNIPVIHDSPGVGRNLQDHVGFNGLTYNVTIPRNYSGSEPFSYADQDAFDSQTLTQFAINNTGMMYENPDDDGLGFINTRYANASGDCPDVEIVLSPGNGTATNISGITTLYSILPVLVRPRSRGYIRLNVTNPEGFPIIVPNYFQDPQDLERLAEGGQFVYNMSRTSALRFINAQMNLESIPSCSSSEYLSINYWRCLARYYGASALHPVGTCKMGPASDRMAVVDARLRVHGVYRLRVIDASIMPTIVAGNTNAPTIMIAEKASDMIKEAWNNAMPGQLRCLATQIAQTLWTTDWILIFLQTLIVLYRPDVADVENRVRPTPPPSLRSNYDFIIIGGGSAGSVLANRLSENEKWSVLLLEAGPNEPYATDITIMSTRLQPSSLFWNFTTLPSANYCIIQEIGCNWGHGRSNKMSSVIQCLATQIAQTLWTTDWILIFLQTLIVLYRPDVADVENRVRPTPPPSLRSNYDFIIIGGGSAGSVLANRLSENEKWSVLLLEAGPNEHYATDIPVTYSSIISTSLVWNYTTYPSDNYCTGQPNGRCLFVSGRSLGGTSAINGLIYMRGNRRDYDRWEEAGNPGWSYENVLPYFMKSEDMRIREYQGSPYHSVGGYLTVENFRYRLPVTNYFLEAVTEMGYDLVDLNGANQTGFSLTPATLRDGLRCSAAKAFLRPAWRRRNLHISTDSFVEKILVHGDGDEKTAYGVQFRFQSTRYTVTANHEVILSTGTVRSPQILMLSGIGPRDQLEELNIPVIHDSPGVGRNLQDHVGFNGLTYNVTIPRNYSGSEPFSYADQDAFDSQTLTQFAINNTGMMYENPDDDGLGFINTRYANASGDCPDVEIVLSPGNGTATNISGITTLYSILPVLVRPRSRGYIRLNVTNPEGFPIIVPNYFQDPQDLERLAEGGQFVYNMSRTSALRFINAQMNLESIPSCSSSEYLSINYWRCLARYYGASALHPVGTCKMGPAILSTGTVRSPQILMLSGIGPRDQLEELNIPVVLDAPGVGNNLQDHVTFTGLNYIVTVPRNYSGSDPFTYAGRFAFDSQSLTQFAMNRTGMMYEEPDTDSMGFINTRYANSSGDYPDIEVVFSPDANATDTDISPINTTYSVLTILLRPGSRGYIRLNATDPEGFPIIVPNYFQDPQDLECLAEAAQFVYNMSRTSAFRFLNAQPAINNVPSCSSNEFLSLNYWRCLARYYTASAYHPAGTCKMGPASDRMAVVDARLRLHGVSNLRVVDASIMPTLISGNTNAPTIMIAEKAADMIKGDWNK</sequence>
<keyword evidence="2" id="KW-0285">Flavoprotein</keyword>
<evidence type="ECO:0000256" key="2">
    <source>
        <dbReference type="RuleBase" id="RU003968"/>
    </source>
</evidence>
<comment type="similarity">
    <text evidence="1 2">Belongs to the GMC oxidoreductase family.</text>
</comment>
<feature type="domain" description="Glucose-methanol-choline oxidoreductase N-terminal" evidence="4">
    <location>
        <begin position="1306"/>
        <end position="1320"/>
    </location>
</feature>